<evidence type="ECO:0000256" key="2">
    <source>
        <dbReference type="ARBA" id="ARBA00022692"/>
    </source>
</evidence>
<keyword evidence="3 6" id="KW-1133">Transmembrane helix</keyword>
<name>A0A0B7MCP2_9FIRM</name>
<reference evidence="9" key="1">
    <citation type="submission" date="2015-01" db="EMBL/GenBank/DDBJ databases">
        <authorList>
            <person name="Manzoor Shahid"/>
            <person name="Zubair Saima"/>
        </authorList>
    </citation>
    <scope>NUCLEOTIDE SEQUENCE [LARGE SCALE GENOMIC DNA]</scope>
    <source>
        <strain evidence="9">Sp3</strain>
    </source>
</reference>
<dbReference type="Gene3D" id="2.10.109.10">
    <property type="entry name" value="Umud Fragment, subunit A"/>
    <property type="match status" value="1"/>
</dbReference>
<feature type="transmembrane region" description="Helical" evidence="6">
    <location>
        <begin position="100"/>
        <end position="118"/>
    </location>
</feature>
<keyword evidence="2 6" id="KW-0812">Transmembrane</keyword>
<feature type="transmembrane region" description="Helical" evidence="6">
    <location>
        <begin position="12"/>
        <end position="31"/>
    </location>
</feature>
<evidence type="ECO:0000256" key="1">
    <source>
        <dbReference type="ARBA" id="ARBA00004370"/>
    </source>
</evidence>
<feature type="domain" description="Peptidase S26" evidence="7">
    <location>
        <begin position="147"/>
        <end position="220"/>
    </location>
</feature>
<keyword evidence="4 6" id="KW-0472">Membrane</keyword>
<dbReference type="AlphaFoldDB" id="A0A0B7MCP2"/>
<dbReference type="Proteomes" id="UP000046155">
    <property type="component" value="Unassembled WGS sequence"/>
</dbReference>
<dbReference type="SUPFAM" id="SSF51306">
    <property type="entry name" value="LexA/Signal peptidase"/>
    <property type="match status" value="1"/>
</dbReference>
<dbReference type="PANTHER" id="PTHR10806:SF6">
    <property type="entry name" value="SIGNAL PEPTIDASE COMPLEX CATALYTIC SUBUNIT SEC11"/>
    <property type="match status" value="1"/>
</dbReference>
<sequence length="270" mass="29160">MELSRAWLVNRVLRKPAVLLPVLVALLYTLIDLPLGQIPPVGGTLEAWTSFLGSTCLPLSLEHLLASILAMWGGPLPAIAYRGVLQAFEWFSPVLPDLNWAMKALVGTAVPVVALGIIQEYFSFQLAPCCRRKKRGEQGIVSAAAFSVAAVIAIWFSLGVFPVKPAVIYSGSMRPSIEVGDIVIVAQKNPSLLDVGDVISYRVKDSPIPIVHRVITIEGDGSSKAFITKGDDNKEADQPVKPEQVMGKVVLKIPRVGWASIAIRKFIISG</sequence>
<dbReference type="GO" id="GO:0016020">
    <property type="term" value="C:membrane"/>
    <property type="evidence" value="ECO:0007669"/>
    <property type="project" value="UniProtKB-SubCell"/>
</dbReference>
<evidence type="ECO:0000259" key="7">
    <source>
        <dbReference type="Pfam" id="PF10502"/>
    </source>
</evidence>
<dbReference type="GO" id="GO:0004252">
    <property type="term" value="F:serine-type endopeptidase activity"/>
    <property type="evidence" value="ECO:0007669"/>
    <property type="project" value="UniProtKB-UniRule"/>
</dbReference>
<organism evidence="8 9">
    <name type="scientific">Syntrophaceticus schinkii</name>
    <dbReference type="NCBI Taxonomy" id="499207"/>
    <lineage>
        <taxon>Bacteria</taxon>
        <taxon>Bacillati</taxon>
        <taxon>Bacillota</taxon>
        <taxon>Clostridia</taxon>
        <taxon>Thermoanaerobacterales</taxon>
        <taxon>Thermoanaerobacterales Family III. Incertae Sedis</taxon>
        <taxon>Syntrophaceticus</taxon>
    </lineage>
</organism>
<evidence type="ECO:0000256" key="5">
    <source>
        <dbReference type="NCBIfam" id="TIGR02228"/>
    </source>
</evidence>
<dbReference type="EC" id="3.4.21.89" evidence="5"/>
<dbReference type="InterPro" id="IPR036286">
    <property type="entry name" value="LexA/Signal_pep-like_sf"/>
</dbReference>
<comment type="subcellular location">
    <subcellularLocation>
        <location evidence="1">Membrane</location>
    </subcellularLocation>
</comment>
<evidence type="ECO:0000256" key="4">
    <source>
        <dbReference type="ARBA" id="ARBA00023136"/>
    </source>
</evidence>
<dbReference type="GO" id="GO:0009003">
    <property type="term" value="F:signal peptidase activity"/>
    <property type="evidence" value="ECO:0007669"/>
    <property type="project" value="UniProtKB-EC"/>
</dbReference>
<protein>
    <recommendedName>
        <fullName evidence="5">Signal peptidase I</fullName>
        <ecNumber evidence="5">3.4.21.89</ecNumber>
    </recommendedName>
</protein>
<gene>
    <name evidence="8" type="ORF">SSCH_170033</name>
</gene>
<dbReference type="NCBIfam" id="TIGR02228">
    <property type="entry name" value="sigpep_I_arch"/>
    <property type="match status" value="1"/>
</dbReference>
<dbReference type="EMBL" id="CDRZ01000079">
    <property type="protein sequence ID" value="CEO88299.1"/>
    <property type="molecule type" value="Genomic_DNA"/>
</dbReference>
<dbReference type="GO" id="GO:0006465">
    <property type="term" value="P:signal peptide processing"/>
    <property type="evidence" value="ECO:0007669"/>
    <property type="project" value="UniProtKB-UniRule"/>
</dbReference>
<dbReference type="PRINTS" id="PR00728">
    <property type="entry name" value="SIGNALPTASE"/>
</dbReference>
<dbReference type="PANTHER" id="PTHR10806">
    <property type="entry name" value="SIGNAL PEPTIDASE COMPLEX CATALYTIC SUBUNIT SEC11"/>
    <property type="match status" value="1"/>
</dbReference>
<dbReference type="Pfam" id="PF10502">
    <property type="entry name" value="Peptidase_S26"/>
    <property type="match status" value="1"/>
</dbReference>
<evidence type="ECO:0000313" key="8">
    <source>
        <dbReference type="EMBL" id="CEO88299.1"/>
    </source>
</evidence>
<evidence type="ECO:0000313" key="9">
    <source>
        <dbReference type="Proteomes" id="UP000046155"/>
    </source>
</evidence>
<dbReference type="InterPro" id="IPR001733">
    <property type="entry name" value="Peptidase_S26B"/>
</dbReference>
<accession>A0A0B7MCP2</accession>
<dbReference type="InterPro" id="IPR019533">
    <property type="entry name" value="Peptidase_S26"/>
</dbReference>
<feature type="transmembrane region" description="Helical" evidence="6">
    <location>
        <begin position="139"/>
        <end position="161"/>
    </location>
</feature>
<evidence type="ECO:0000256" key="3">
    <source>
        <dbReference type="ARBA" id="ARBA00022989"/>
    </source>
</evidence>
<dbReference type="OrthoDB" id="1648066at2"/>
<dbReference type="CDD" id="cd06530">
    <property type="entry name" value="S26_SPase_I"/>
    <property type="match status" value="1"/>
</dbReference>
<keyword evidence="9" id="KW-1185">Reference proteome</keyword>
<proteinExistence type="predicted"/>
<evidence type="ECO:0000256" key="6">
    <source>
        <dbReference type="SAM" id="Phobius"/>
    </source>
</evidence>